<protein>
    <submittedName>
        <fullName evidence="7">FMN reductase (NADPH)</fullName>
    </submittedName>
</protein>
<proteinExistence type="inferred from homology"/>
<dbReference type="EMBL" id="FQXR01000005">
    <property type="protein sequence ID" value="SHH86170.1"/>
    <property type="molecule type" value="Genomic_DNA"/>
</dbReference>
<evidence type="ECO:0000256" key="1">
    <source>
        <dbReference type="ARBA" id="ARBA00008366"/>
    </source>
</evidence>
<dbReference type="InterPro" id="IPR016446">
    <property type="entry name" value="Flavin_OxRdtase_Frp"/>
</dbReference>
<evidence type="ECO:0000256" key="3">
    <source>
        <dbReference type="ARBA" id="ARBA00022643"/>
    </source>
</evidence>
<dbReference type="GO" id="GO:0016491">
    <property type="term" value="F:oxidoreductase activity"/>
    <property type="evidence" value="ECO:0007669"/>
    <property type="project" value="UniProtKB-UniRule"/>
</dbReference>
<keyword evidence="4 5" id="KW-0560">Oxidoreductase</keyword>
<dbReference type="AlphaFoldDB" id="A0A1M5WFD7"/>
<keyword evidence="8" id="KW-1185">Reference proteome</keyword>
<feature type="domain" description="Nitroreductase" evidence="6">
    <location>
        <begin position="9"/>
        <end position="172"/>
    </location>
</feature>
<sequence>MNDVIRTLEERVSLRKYKDLPIKEEDLDIIIKSATKAPTAGNMQLYSIIVIKDEETKKKLSITCDNQSFISKAPVQLLFLADMQRWFDYYDYCNVKKMCKEKNIEYNGPEEADLFLACCDALIAAQNAVIAAEFLGIGSCYIGDIMENYEVHREIFNLPKWTFPVALLAMGYYPDDFERIHRERFDKKYIVFNEKYRRLENQEFKEMFKNRGNMDYEKLGVENFGQFMYLKKTGADFSVEMARSVKKALENWKGENI</sequence>
<evidence type="ECO:0000256" key="2">
    <source>
        <dbReference type="ARBA" id="ARBA00022630"/>
    </source>
</evidence>
<organism evidence="7 8">
    <name type="scientific">Sporanaerobacter acetigenes DSM 13106</name>
    <dbReference type="NCBI Taxonomy" id="1123281"/>
    <lineage>
        <taxon>Bacteria</taxon>
        <taxon>Bacillati</taxon>
        <taxon>Bacillota</taxon>
        <taxon>Tissierellia</taxon>
        <taxon>Tissierellales</taxon>
        <taxon>Sporanaerobacteraceae</taxon>
        <taxon>Sporanaerobacter</taxon>
    </lineage>
</organism>
<dbReference type="InterPro" id="IPR000415">
    <property type="entry name" value="Nitroreductase-like"/>
</dbReference>
<dbReference type="OrthoDB" id="9775805at2"/>
<dbReference type="Gene3D" id="3.40.109.10">
    <property type="entry name" value="NADH Oxidase"/>
    <property type="match status" value="1"/>
</dbReference>
<accession>A0A1M5WFD7</accession>
<keyword evidence="3 5" id="KW-0288">FMN</keyword>
<keyword evidence="2 5" id="KW-0285">Flavoprotein</keyword>
<dbReference type="PANTHER" id="PTHR43425:SF2">
    <property type="entry name" value="OXYGEN-INSENSITIVE NADPH NITROREDUCTASE"/>
    <property type="match status" value="1"/>
</dbReference>
<dbReference type="Proteomes" id="UP000184389">
    <property type="component" value="Unassembled WGS sequence"/>
</dbReference>
<evidence type="ECO:0000313" key="8">
    <source>
        <dbReference type="Proteomes" id="UP000184389"/>
    </source>
</evidence>
<dbReference type="PANTHER" id="PTHR43425">
    <property type="entry name" value="OXYGEN-INSENSITIVE NADPH NITROREDUCTASE"/>
    <property type="match status" value="1"/>
</dbReference>
<evidence type="ECO:0000313" key="7">
    <source>
        <dbReference type="EMBL" id="SHH86170.1"/>
    </source>
</evidence>
<evidence type="ECO:0000256" key="5">
    <source>
        <dbReference type="PIRNR" id="PIRNR005426"/>
    </source>
</evidence>
<dbReference type="RefSeq" id="WP_072743900.1">
    <property type="nucleotide sequence ID" value="NZ_FQXR01000005.1"/>
</dbReference>
<comment type="similarity">
    <text evidence="1 5">Belongs to the flavin oxidoreductase frp family.</text>
</comment>
<dbReference type="SUPFAM" id="SSF55469">
    <property type="entry name" value="FMN-dependent nitroreductase-like"/>
    <property type="match status" value="1"/>
</dbReference>
<reference evidence="7 8" key="1">
    <citation type="submission" date="2016-11" db="EMBL/GenBank/DDBJ databases">
        <authorList>
            <person name="Jaros S."/>
            <person name="Januszkiewicz K."/>
            <person name="Wedrychowicz H."/>
        </authorList>
    </citation>
    <scope>NUCLEOTIDE SEQUENCE [LARGE SCALE GENOMIC DNA]</scope>
    <source>
        <strain evidence="7 8">DSM 13106</strain>
    </source>
</reference>
<dbReference type="STRING" id="1123281.SAMN02745180_01210"/>
<dbReference type="InterPro" id="IPR029479">
    <property type="entry name" value="Nitroreductase"/>
</dbReference>
<keyword evidence="5" id="KW-0521">NADP</keyword>
<name>A0A1M5WFD7_9FIRM</name>
<evidence type="ECO:0000259" key="6">
    <source>
        <dbReference type="Pfam" id="PF00881"/>
    </source>
</evidence>
<evidence type="ECO:0000256" key="4">
    <source>
        <dbReference type="ARBA" id="ARBA00023002"/>
    </source>
</evidence>
<dbReference type="PIRSF" id="PIRSF005426">
    <property type="entry name" value="Frp"/>
    <property type="match status" value="1"/>
</dbReference>
<dbReference type="Pfam" id="PF00881">
    <property type="entry name" value="Nitroreductase"/>
    <property type="match status" value="1"/>
</dbReference>
<gene>
    <name evidence="7" type="ORF">SAMN02745180_01210</name>
</gene>